<accession>A0A4R5FUU0</accession>
<keyword evidence="3" id="KW-1185">Reference proteome</keyword>
<reference evidence="2 3" key="1">
    <citation type="submission" date="2019-03" db="EMBL/GenBank/DDBJ databases">
        <title>Draft genome sequences of novel Actinobacteria.</title>
        <authorList>
            <person name="Sahin N."/>
            <person name="Ay H."/>
            <person name="Saygin H."/>
        </authorList>
    </citation>
    <scope>NUCLEOTIDE SEQUENCE [LARGE SCALE GENOMIC DNA]</scope>
    <source>
        <strain evidence="2 3">6K102</strain>
    </source>
</reference>
<evidence type="ECO:0000313" key="2">
    <source>
        <dbReference type="EMBL" id="TDE57945.1"/>
    </source>
</evidence>
<dbReference type="Proteomes" id="UP000295136">
    <property type="component" value="Unassembled WGS sequence"/>
</dbReference>
<dbReference type="EMBL" id="SMLD01000011">
    <property type="protein sequence ID" value="TDE57945.1"/>
    <property type="molecule type" value="Genomic_DNA"/>
</dbReference>
<feature type="region of interest" description="Disordered" evidence="1">
    <location>
        <begin position="1"/>
        <end position="41"/>
    </location>
</feature>
<proteinExistence type="predicted"/>
<dbReference type="AlphaFoldDB" id="A0A4R5FUU0"/>
<gene>
    <name evidence="2" type="ORF">E1295_06605</name>
</gene>
<feature type="compositionally biased region" description="Basic residues" evidence="1">
    <location>
        <begin position="1"/>
        <end position="10"/>
    </location>
</feature>
<sequence>MRRKAARAGRRLTASLRRSGGRRVAQDSGGARARRGAPGRARTARRAVAALVVLPVVAAGVTACGTEARGLCGVVVDSTSYADPATSRNDVTSKLPAFAEGCDWIGFAAVTGSSESSACRRDPVPVAATRAENPNDNPVVEERVRKHRITQVVPRAVELFDCPTEGEGSDVLGALRYVAKQLAAQRQPDKEHRLIVFSDLINNRGELNVNRLDLGEDARRQKIKELRDARLLPGMNGYAVVVHGFLRKKTSSPDRFPQLEAFWQEAFEATGVATVDLL</sequence>
<comment type="caution">
    <text evidence="2">The sequence shown here is derived from an EMBL/GenBank/DDBJ whole genome shotgun (WGS) entry which is preliminary data.</text>
</comment>
<protein>
    <submittedName>
        <fullName evidence="2">VWA domain-containing protein</fullName>
    </submittedName>
</protein>
<evidence type="ECO:0000256" key="1">
    <source>
        <dbReference type="SAM" id="MobiDB-lite"/>
    </source>
</evidence>
<evidence type="ECO:0000313" key="3">
    <source>
        <dbReference type="Proteomes" id="UP000295136"/>
    </source>
</evidence>
<organism evidence="2 3">
    <name type="scientific">Nonomuraea mesophila</name>
    <dbReference type="NCBI Taxonomy" id="2530382"/>
    <lineage>
        <taxon>Bacteria</taxon>
        <taxon>Bacillati</taxon>
        <taxon>Actinomycetota</taxon>
        <taxon>Actinomycetes</taxon>
        <taxon>Streptosporangiales</taxon>
        <taxon>Streptosporangiaceae</taxon>
        <taxon>Nonomuraea</taxon>
    </lineage>
</organism>
<name>A0A4R5FUU0_9ACTN</name>
<feature type="compositionally biased region" description="Basic residues" evidence="1">
    <location>
        <begin position="32"/>
        <end position="41"/>
    </location>
</feature>
<dbReference type="RefSeq" id="WP_132628777.1">
    <property type="nucleotide sequence ID" value="NZ_SMLD01000011.1"/>
</dbReference>